<feature type="transmembrane region" description="Helical" evidence="1">
    <location>
        <begin position="533"/>
        <end position="553"/>
    </location>
</feature>
<evidence type="ECO:0000259" key="2">
    <source>
        <dbReference type="Pfam" id="PF04892"/>
    </source>
</evidence>
<feature type="transmembrane region" description="Helical" evidence="1">
    <location>
        <begin position="197"/>
        <end position="220"/>
    </location>
</feature>
<evidence type="ECO:0000313" key="4">
    <source>
        <dbReference type="Proteomes" id="UP000295106"/>
    </source>
</evidence>
<dbReference type="GeneID" id="99687180"/>
<dbReference type="InterPro" id="IPR006976">
    <property type="entry name" value="VanZ-like"/>
</dbReference>
<protein>
    <submittedName>
        <fullName evidence="3">VanZ like protein</fullName>
    </submittedName>
</protein>
<evidence type="ECO:0000313" key="3">
    <source>
        <dbReference type="EMBL" id="TCP05581.1"/>
    </source>
</evidence>
<feature type="transmembrane region" description="Helical" evidence="1">
    <location>
        <begin position="602"/>
        <end position="621"/>
    </location>
</feature>
<dbReference type="Proteomes" id="UP000295106">
    <property type="component" value="Unassembled WGS sequence"/>
</dbReference>
<feature type="transmembrane region" description="Helical" evidence="1">
    <location>
        <begin position="573"/>
        <end position="590"/>
    </location>
</feature>
<keyword evidence="1" id="KW-0812">Transmembrane</keyword>
<feature type="transmembrane region" description="Helical" evidence="1">
    <location>
        <begin position="45"/>
        <end position="64"/>
    </location>
</feature>
<dbReference type="Pfam" id="PF04892">
    <property type="entry name" value="VanZ"/>
    <property type="match status" value="1"/>
</dbReference>
<feature type="transmembrane region" description="Helical" evidence="1">
    <location>
        <begin position="463"/>
        <end position="489"/>
    </location>
</feature>
<feature type="transmembrane region" description="Helical" evidence="1">
    <location>
        <begin position="648"/>
        <end position="666"/>
    </location>
</feature>
<dbReference type="EMBL" id="SLXD01000001">
    <property type="protein sequence ID" value="TCP05581.1"/>
    <property type="molecule type" value="Genomic_DNA"/>
</dbReference>
<proteinExistence type="predicted"/>
<feature type="transmembrane region" description="Helical" evidence="1">
    <location>
        <begin position="157"/>
        <end position="177"/>
    </location>
</feature>
<dbReference type="RefSeq" id="WP_132644573.1">
    <property type="nucleotide sequence ID" value="NZ_CP181386.1"/>
</dbReference>
<feature type="transmembrane region" description="Helical" evidence="1">
    <location>
        <begin position="290"/>
        <end position="309"/>
    </location>
</feature>
<feature type="transmembrane region" description="Helical" evidence="1">
    <location>
        <begin position="697"/>
        <end position="714"/>
    </location>
</feature>
<dbReference type="OrthoDB" id="283584at2"/>
<feature type="transmembrane region" description="Helical" evidence="1">
    <location>
        <begin position="501"/>
        <end position="521"/>
    </location>
</feature>
<feature type="transmembrane region" description="Helical" evidence="1">
    <location>
        <begin position="227"/>
        <end position="252"/>
    </location>
</feature>
<feature type="transmembrane region" description="Helical" evidence="1">
    <location>
        <begin position="726"/>
        <end position="747"/>
    </location>
</feature>
<comment type="caution">
    <text evidence="3">The sequence shown here is derived from an EMBL/GenBank/DDBJ whole genome shotgun (WGS) entry which is preliminary data.</text>
</comment>
<feature type="transmembrane region" description="Helical" evidence="1">
    <location>
        <begin position="370"/>
        <end position="388"/>
    </location>
</feature>
<keyword evidence="1" id="KW-1133">Transmembrane helix</keyword>
<evidence type="ECO:0000256" key="1">
    <source>
        <dbReference type="SAM" id="Phobius"/>
    </source>
</evidence>
<feature type="transmembrane region" description="Helical" evidence="1">
    <location>
        <begin position="995"/>
        <end position="1013"/>
    </location>
</feature>
<organism evidence="3 4">
    <name type="scientific">Rubrivivax gelatinosus</name>
    <name type="common">Rhodocyclus gelatinosus</name>
    <name type="synonym">Rhodopseudomonas gelatinosa</name>
    <dbReference type="NCBI Taxonomy" id="28068"/>
    <lineage>
        <taxon>Bacteria</taxon>
        <taxon>Pseudomonadati</taxon>
        <taxon>Pseudomonadota</taxon>
        <taxon>Betaproteobacteria</taxon>
        <taxon>Burkholderiales</taxon>
        <taxon>Sphaerotilaceae</taxon>
        <taxon>Rubrivivax</taxon>
    </lineage>
</organism>
<feature type="transmembrane region" description="Helical" evidence="1">
    <location>
        <begin position="116"/>
        <end position="136"/>
    </location>
</feature>
<feature type="transmembrane region" description="Helical" evidence="1">
    <location>
        <begin position="345"/>
        <end position="364"/>
    </location>
</feature>
<sequence length="1051" mass="108646">MADRSRLIAAFAAYALFVVYGSLVPLDPVALAPGEALARFTRIPFLSLGVGSRADWVANGVLYLPLGVLAARSARALGLGAAAPWLAFVGVAALAVAVEFAQLFFPPRTVSQNDLLAEFIGAGLGIVLAPVAAAGVRRLLDGLHGGARLWGPRLLELYALAWLALSLFPYDLLLTPGELAAKLRSPQWGWVFAPIDGGALALLKLAVEAAVAAPVGWLLALRWRREAAAAALAGVAVGVALEVVQLLLASGVSQGASVLARAAGFAAGAALAPRLAAGGAPAAAGWLRRLTPWILIAWLPVLVAVNGGLRGPWHGLPGALASWRELHLLPFYYHYYTTEAQALQSAGSVALAYLPLAALGWAWGRPARTSALWVLTAVALVEAGKLFLGGGRHPDPTNLLIAPAAAWGLHALLRALAAAPRAAPAPAARPEPAGPLRPPRLPWLLPPLLLAAALAYQPFAGLLLAGLLAACAAVAWRPVLALALVPAALPVLDLAPWTGRFFVDEFDLLLLACVAVVAARVPPPAAATRVPRALALAFGLLAVSLAISGLRALWPLALPAAGDWWSFTSPVNALRLLKGALEAWLLVGLWRRLERDGAARATVFGAGMAAGLALTVAWIVAERSAFAGLLDFGAGYRVTGPFSAMHRGGAYVECCLAVGLAFVLAATLQARTLAARAGGLLLLGAAAYALAVTYSRNGWVAGALALVVTAALMLSRRGTARGARMLAGVALVLTAAAALPVLLGSFAQERLGRSGQDLATRQAHWADALALRAPGAASRLFGEGLGRFPDLHYWRSREARHAGSLHWHDEGGRRFVRLGPGTTLYLEQIVEPGDAATLALAATLRRSAGPATLAVALCRKTMRSSQDCRFAQLDAGAGGGAWAAAAPLTLEVPPGALPLKLALLTPAEGPALDVDAVSLRDAAGTERLANGGFDAGLARWFFSTDYEPAWHIDSLPVALLFEQGWFGLAAWAVVLGLAAAAALSRARRGEPLSAAAAGALAAFVASGLLNTLVDTPRFLLLALLLPWLAAAAPPDSPHSEGPHAPRDGAAP</sequence>
<gene>
    <name evidence="3" type="ORF">EV684_101453</name>
</gene>
<feature type="transmembrane region" description="Helical" evidence="1">
    <location>
        <begin position="673"/>
        <end position="691"/>
    </location>
</feature>
<accession>A0A4R2MGJ2</accession>
<dbReference type="AlphaFoldDB" id="A0A4R2MGJ2"/>
<feature type="transmembrane region" description="Helical" evidence="1">
    <location>
        <begin position="258"/>
        <end position="278"/>
    </location>
</feature>
<keyword evidence="1" id="KW-0472">Membrane</keyword>
<reference evidence="3 4" key="1">
    <citation type="submission" date="2019-03" db="EMBL/GenBank/DDBJ databases">
        <title>Genomic Encyclopedia of Type Strains, Phase IV (KMG-IV): sequencing the most valuable type-strain genomes for metagenomic binning, comparative biology and taxonomic classification.</title>
        <authorList>
            <person name="Goeker M."/>
        </authorList>
    </citation>
    <scope>NUCLEOTIDE SEQUENCE [LARGE SCALE GENOMIC DNA]</scope>
    <source>
        <strain evidence="3 4">DSM 1709</strain>
    </source>
</reference>
<feature type="domain" description="VanZ-like" evidence="2">
    <location>
        <begin position="13"/>
        <end position="131"/>
    </location>
</feature>
<feature type="transmembrane region" description="Helical" evidence="1">
    <location>
        <begin position="964"/>
        <end position="983"/>
    </location>
</feature>
<feature type="transmembrane region" description="Helical" evidence="1">
    <location>
        <begin position="76"/>
        <end position="96"/>
    </location>
</feature>
<name>A0A4R2MGJ2_RUBGE</name>